<evidence type="ECO:0000256" key="1">
    <source>
        <dbReference type="SAM" id="Phobius"/>
    </source>
</evidence>
<keyword evidence="1" id="KW-1133">Transmembrane helix</keyword>
<dbReference type="Pfam" id="PF12400">
    <property type="entry name" value="STIMATE"/>
    <property type="match status" value="1"/>
</dbReference>
<protein>
    <submittedName>
        <fullName evidence="2">Transmembrane protein 110</fullName>
    </submittedName>
</protein>
<feature type="transmembrane region" description="Helical" evidence="1">
    <location>
        <begin position="61"/>
        <end position="79"/>
    </location>
</feature>
<sequence>MNDTVVSPHCQRGELVGSFGIFVQGILGAIAFSTLLIKRWREPKLERRSWRIWFYDTSKQGFGAGFIHFANVYLADAAGEDPCTWYLISFLLDSTVGLFIIYLGFKLTQKIVHYYKCTTLYFGEYGYPPKCSAWLGQCALYLLVMLCEKVLVGLMVIPPFWKNVRHIMLQWIKNPQVEVVVVMLIVPFCVNALMFWVVDNLLMRKPTTKRIESDLDAYEKKSARRKHDRETMQLTKTDVDREVQYFKIKSHNLQGQEEQLSCSENRDSTDEEVLLLHRFSSETNNPSFLTHTSHFNSDDDNT</sequence>
<evidence type="ECO:0000313" key="2">
    <source>
        <dbReference type="EMBL" id="CAB3267030.1"/>
    </source>
</evidence>
<feature type="transmembrane region" description="Helical" evidence="1">
    <location>
        <begin position="181"/>
        <end position="202"/>
    </location>
</feature>
<feature type="transmembrane region" description="Helical" evidence="1">
    <location>
        <begin position="139"/>
        <end position="161"/>
    </location>
</feature>
<organism evidence="2">
    <name type="scientific">Phallusia mammillata</name>
    <dbReference type="NCBI Taxonomy" id="59560"/>
    <lineage>
        <taxon>Eukaryota</taxon>
        <taxon>Metazoa</taxon>
        <taxon>Chordata</taxon>
        <taxon>Tunicata</taxon>
        <taxon>Ascidiacea</taxon>
        <taxon>Phlebobranchia</taxon>
        <taxon>Ascidiidae</taxon>
        <taxon>Phallusia</taxon>
    </lineage>
</organism>
<keyword evidence="1" id="KW-0472">Membrane</keyword>
<accession>A0A6F9DVJ8</accession>
<dbReference type="GO" id="GO:0016020">
    <property type="term" value="C:membrane"/>
    <property type="evidence" value="ECO:0007669"/>
    <property type="project" value="TreeGrafter"/>
</dbReference>
<dbReference type="PANTHER" id="PTHR31735:SF1">
    <property type="entry name" value="VACUOLAR MEMBRANE PROTEIN YPL162C"/>
    <property type="match status" value="1"/>
</dbReference>
<reference evidence="2" key="1">
    <citation type="submission" date="2020-04" db="EMBL/GenBank/DDBJ databases">
        <authorList>
            <person name="Neveu A P."/>
        </authorList>
    </citation>
    <scope>NUCLEOTIDE SEQUENCE</scope>
    <source>
        <tissue evidence="2">Whole embryo</tissue>
    </source>
</reference>
<name>A0A6F9DVJ8_9ASCI</name>
<feature type="transmembrane region" description="Helical" evidence="1">
    <location>
        <begin position="85"/>
        <end position="105"/>
    </location>
</feature>
<dbReference type="PANTHER" id="PTHR31735">
    <property type="entry name" value="VACUOLAR MEMBRANE PROTEIN YPL162C"/>
    <property type="match status" value="1"/>
</dbReference>
<dbReference type="InterPro" id="IPR022127">
    <property type="entry name" value="STIMATE/YPL162C"/>
</dbReference>
<feature type="transmembrane region" description="Helical" evidence="1">
    <location>
        <begin position="21"/>
        <end position="40"/>
    </location>
</feature>
<dbReference type="EMBL" id="LR791168">
    <property type="protein sequence ID" value="CAB3267030.1"/>
    <property type="molecule type" value="mRNA"/>
</dbReference>
<proteinExistence type="evidence at transcript level"/>
<keyword evidence="1 2" id="KW-0812">Transmembrane</keyword>
<gene>
    <name evidence="2" type="primary">Tmem110</name>
</gene>
<dbReference type="AlphaFoldDB" id="A0A6F9DVJ8"/>